<feature type="transmembrane region" description="Helical" evidence="1">
    <location>
        <begin position="116"/>
        <end position="135"/>
    </location>
</feature>
<protein>
    <recommendedName>
        <fullName evidence="4">Branched-chain amino acid transport system II carrier protein</fullName>
    </recommendedName>
</protein>
<gene>
    <name evidence="2" type="ORF">MCCS_06030</name>
</gene>
<dbReference type="PANTHER" id="PTHR37814:SF1">
    <property type="entry name" value="MEMBRANE PROTEIN"/>
    <property type="match status" value="1"/>
</dbReference>
<evidence type="ECO:0000256" key="1">
    <source>
        <dbReference type="SAM" id="Phobius"/>
    </source>
</evidence>
<feature type="transmembrane region" description="Helical" evidence="1">
    <location>
        <begin position="194"/>
        <end position="218"/>
    </location>
</feature>
<feature type="transmembrane region" description="Helical" evidence="1">
    <location>
        <begin position="230"/>
        <end position="249"/>
    </location>
</feature>
<keyword evidence="1" id="KW-0812">Transmembrane</keyword>
<dbReference type="AlphaFoldDB" id="A0A1W7A9S9"/>
<dbReference type="STRING" id="1855823.MCCS_06030"/>
<dbReference type="Proteomes" id="UP000194154">
    <property type="component" value="Chromosome"/>
</dbReference>
<dbReference type="PANTHER" id="PTHR37814">
    <property type="entry name" value="CONSERVED MEMBRANE PROTEIN"/>
    <property type="match status" value="1"/>
</dbReference>
<dbReference type="InterPro" id="IPR038728">
    <property type="entry name" value="YkvI-like"/>
</dbReference>
<dbReference type="EMBL" id="CP021059">
    <property type="protein sequence ID" value="ARQ06254.1"/>
    <property type="molecule type" value="Genomic_DNA"/>
</dbReference>
<name>A0A1W7A9S9_9STAP</name>
<dbReference type="RefSeq" id="WP_086041932.1">
    <property type="nucleotide sequence ID" value="NZ_CBCRZA010000001.1"/>
</dbReference>
<dbReference type="OrthoDB" id="4424890at2"/>
<dbReference type="GeneID" id="35294742"/>
<evidence type="ECO:0000313" key="2">
    <source>
        <dbReference type="EMBL" id="ARQ06254.1"/>
    </source>
</evidence>
<reference evidence="2 3" key="1">
    <citation type="journal article" date="2017" name="Int. J. Syst. Evol. Microbiol.">
        <title>Macrococcus canis sp. nov., a skin bacterium associated with infections in dogs.</title>
        <authorList>
            <person name="Gobeli Brawand S."/>
            <person name="Cotting K."/>
            <person name="Gomez-Sanz E."/>
            <person name="Collaud A."/>
            <person name="Thomann A."/>
            <person name="Brodard I."/>
            <person name="Rodriguez-Campos S."/>
            <person name="Strauss C."/>
            <person name="Perreten V."/>
        </authorList>
    </citation>
    <scope>NUCLEOTIDE SEQUENCE [LARGE SCALE GENOMIC DNA]</scope>
    <source>
        <strain evidence="2 3">KM45013</strain>
    </source>
</reference>
<sequence>MSKGNMESMKIGAAYVGVIVGAGFSTGQEVLKFFTNYGIYSYFAILISGIMLTFFGRQISKVGYGLDVDSHEPTITYLFGEKFGKIIDYILVFFLYAISVIMVAGSGSAFHESFGIPIWLGSLIMIVAVVGTLLLDFNKIVGALGIVTPFLIIVVTIIAVYFFFKGHVSLSEVDKYIDPSKQPFKSKFLPEGSLWWFSGLNYGGLAFATGYSMMAAIGSDASKKRIAGRGAFIGGITLLVLLLMVNSGLLSELELIQDSAIPTLVLGRMIHPVLGLALSIIMLMVMYNTIVGLMYSFVARLTTPYSKQYVILLVVSMVIGYALSFVGFVELVGTVYPIMGYVGLILCLGLLFKYIKRKKAGKNHIA</sequence>
<feature type="transmembrane region" description="Helical" evidence="1">
    <location>
        <begin position="269"/>
        <end position="297"/>
    </location>
</feature>
<feature type="transmembrane region" description="Helical" evidence="1">
    <location>
        <begin position="335"/>
        <end position="355"/>
    </location>
</feature>
<keyword evidence="3" id="KW-1185">Reference proteome</keyword>
<feature type="transmembrane region" description="Helical" evidence="1">
    <location>
        <begin position="309"/>
        <end position="329"/>
    </location>
</feature>
<keyword evidence="1" id="KW-1133">Transmembrane helix</keyword>
<keyword evidence="1" id="KW-0472">Membrane</keyword>
<accession>A0A1W7A9S9</accession>
<feature type="transmembrane region" description="Helical" evidence="1">
    <location>
        <begin position="142"/>
        <end position="164"/>
    </location>
</feature>
<evidence type="ECO:0000313" key="3">
    <source>
        <dbReference type="Proteomes" id="UP000194154"/>
    </source>
</evidence>
<proteinExistence type="predicted"/>
<feature type="transmembrane region" description="Helical" evidence="1">
    <location>
        <begin position="89"/>
        <end position="110"/>
    </location>
</feature>
<evidence type="ECO:0008006" key="4">
    <source>
        <dbReference type="Google" id="ProtNLM"/>
    </source>
</evidence>
<feature type="transmembrane region" description="Helical" evidence="1">
    <location>
        <begin position="37"/>
        <end position="55"/>
    </location>
</feature>
<dbReference type="KEGG" id="mcak:MCCS_06030"/>
<organism evidence="2 3">
    <name type="scientific">Macrococcoides canis</name>
    <dbReference type="NCBI Taxonomy" id="1855823"/>
    <lineage>
        <taxon>Bacteria</taxon>
        <taxon>Bacillati</taxon>
        <taxon>Bacillota</taxon>
        <taxon>Bacilli</taxon>
        <taxon>Bacillales</taxon>
        <taxon>Staphylococcaceae</taxon>
        <taxon>Macrococcoides</taxon>
    </lineage>
</organism>